<dbReference type="GO" id="GO:0030246">
    <property type="term" value="F:carbohydrate binding"/>
    <property type="evidence" value="ECO:0007669"/>
    <property type="project" value="TreeGrafter"/>
</dbReference>
<keyword evidence="1 2" id="KW-0732">Signal</keyword>
<dbReference type="InterPro" id="IPR004682">
    <property type="entry name" value="TRAP_DctP"/>
</dbReference>
<feature type="signal peptide" evidence="2">
    <location>
        <begin position="1"/>
        <end position="19"/>
    </location>
</feature>
<evidence type="ECO:0000313" key="4">
    <source>
        <dbReference type="Proteomes" id="UP000623842"/>
    </source>
</evidence>
<gene>
    <name evidence="3" type="ORF">GCM10017161_26830</name>
</gene>
<dbReference type="Pfam" id="PF03480">
    <property type="entry name" value="DctP"/>
    <property type="match status" value="1"/>
</dbReference>
<sequence>MLPQSVRLFCLLPLCLIIAACTETSDTQVLRVGHNLDTRHSVHQALQFMGERLEQYSNGTMQLKIYASGQLGNEREMLELLQIGSLAMTKVSAATLESFVPEMQLFGLPYVFQSYQHRWAVLDSDIGSHVLSTMNKAHLQGLAFMDAGSRSFYSCHGAINSPDDLKGKKIRVMNSPSAVKLVNALGGAATPLSWAELYGALQQGVVDGAENNPPSFYSSGHYELCKDFNLNEHTAIPDVIIASAHIIKQLSSDQQTWLAQAATDAAKEQRRLWREAELQALNNVKSHGVRVTHVDKAPFIDKVAHLHQAFDGSDIGDLLKQIKALAVAESEVQ</sequence>
<name>A0A919BMC4_9GAMM</name>
<organism evidence="3 4">
    <name type="scientific">Thalassotalea marina</name>
    <dbReference type="NCBI Taxonomy" id="1673741"/>
    <lineage>
        <taxon>Bacteria</taxon>
        <taxon>Pseudomonadati</taxon>
        <taxon>Pseudomonadota</taxon>
        <taxon>Gammaproteobacteria</taxon>
        <taxon>Alteromonadales</taxon>
        <taxon>Colwelliaceae</taxon>
        <taxon>Thalassotalea</taxon>
    </lineage>
</organism>
<evidence type="ECO:0000256" key="1">
    <source>
        <dbReference type="ARBA" id="ARBA00022729"/>
    </source>
</evidence>
<dbReference type="NCBIfam" id="NF037995">
    <property type="entry name" value="TRAP_S1"/>
    <property type="match status" value="1"/>
</dbReference>
<comment type="caution">
    <text evidence="3">The sequence shown here is derived from an EMBL/GenBank/DDBJ whole genome shotgun (WGS) entry which is preliminary data.</text>
</comment>
<evidence type="ECO:0000313" key="3">
    <source>
        <dbReference type="EMBL" id="GHF97307.1"/>
    </source>
</evidence>
<proteinExistence type="predicted"/>
<reference evidence="3" key="2">
    <citation type="submission" date="2020-09" db="EMBL/GenBank/DDBJ databases">
        <authorList>
            <person name="Sun Q."/>
            <person name="Kim S."/>
        </authorList>
    </citation>
    <scope>NUCLEOTIDE SEQUENCE</scope>
    <source>
        <strain evidence="3">KCTC 42731</strain>
    </source>
</reference>
<dbReference type="PANTHER" id="PTHR33376">
    <property type="match status" value="1"/>
</dbReference>
<dbReference type="GO" id="GO:0055085">
    <property type="term" value="P:transmembrane transport"/>
    <property type="evidence" value="ECO:0007669"/>
    <property type="project" value="InterPro"/>
</dbReference>
<dbReference type="PANTHER" id="PTHR33376:SF2">
    <property type="entry name" value="DICARBOXYLATE-BINDING PERIPLASMIC PROTEIN"/>
    <property type="match status" value="1"/>
</dbReference>
<dbReference type="CDD" id="cd13671">
    <property type="entry name" value="PBP2_TRAP_SBP_like_3"/>
    <property type="match status" value="1"/>
</dbReference>
<feature type="chain" id="PRO_5037869812" evidence="2">
    <location>
        <begin position="20"/>
        <end position="333"/>
    </location>
</feature>
<dbReference type="AlphaFoldDB" id="A0A919BMC4"/>
<dbReference type="PIRSF" id="PIRSF006470">
    <property type="entry name" value="DctB"/>
    <property type="match status" value="1"/>
</dbReference>
<protein>
    <submittedName>
        <fullName evidence="3">C4-dicarboxylate ABC transporter substrate-binding protein</fullName>
    </submittedName>
</protein>
<dbReference type="RefSeq" id="WP_189771538.1">
    <property type="nucleotide sequence ID" value="NZ_BNCK01000006.1"/>
</dbReference>
<dbReference type="Gene3D" id="3.40.190.170">
    <property type="entry name" value="Bacterial extracellular solute-binding protein, family 7"/>
    <property type="match status" value="1"/>
</dbReference>
<dbReference type="NCBIfam" id="TIGR00787">
    <property type="entry name" value="dctP"/>
    <property type="match status" value="1"/>
</dbReference>
<reference evidence="3" key="1">
    <citation type="journal article" date="2014" name="Int. J. Syst. Evol. Microbiol.">
        <title>Complete genome sequence of Corynebacterium casei LMG S-19264T (=DSM 44701T), isolated from a smear-ripened cheese.</title>
        <authorList>
            <consortium name="US DOE Joint Genome Institute (JGI-PGF)"/>
            <person name="Walter F."/>
            <person name="Albersmeier A."/>
            <person name="Kalinowski J."/>
            <person name="Ruckert C."/>
        </authorList>
    </citation>
    <scope>NUCLEOTIDE SEQUENCE</scope>
    <source>
        <strain evidence="3">KCTC 42731</strain>
    </source>
</reference>
<dbReference type="InterPro" id="IPR038404">
    <property type="entry name" value="TRAP_DctP_sf"/>
</dbReference>
<dbReference type="GO" id="GO:0030288">
    <property type="term" value="C:outer membrane-bounded periplasmic space"/>
    <property type="evidence" value="ECO:0007669"/>
    <property type="project" value="InterPro"/>
</dbReference>
<dbReference type="InterPro" id="IPR018389">
    <property type="entry name" value="DctP_fam"/>
</dbReference>
<dbReference type="PROSITE" id="PS51257">
    <property type="entry name" value="PROKAR_LIPOPROTEIN"/>
    <property type="match status" value="1"/>
</dbReference>
<dbReference type="Proteomes" id="UP000623842">
    <property type="component" value="Unassembled WGS sequence"/>
</dbReference>
<keyword evidence="4" id="KW-1185">Reference proteome</keyword>
<dbReference type="EMBL" id="BNCK01000006">
    <property type="protein sequence ID" value="GHF97307.1"/>
    <property type="molecule type" value="Genomic_DNA"/>
</dbReference>
<accession>A0A919BMC4</accession>
<evidence type="ECO:0000256" key="2">
    <source>
        <dbReference type="SAM" id="SignalP"/>
    </source>
</evidence>